<dbReference type="Gene3D" id="1.25.40.20">
    <property type="entry name" value="Ankyrin repeat-containing domain"/>
    <property type="match status" value="1"/>
</dbReference>
<feature type="domain" description="DZIP3-like HEPN" evidence="4">
    <location>
        <begin position="45"/>
        <end position="198"/>
    </location>
</feature>
<keyword evidence="1" id="KW-0677">Repeat</keyword>
<evidence type="ECO:0000256" key="1">
    <source>
        <dbReference type="ARBA" id="ARBA00022737"/>
    </source>
</evidence>
<keyword evidence="2 3" id="KW-0040">ANK repeat</keyword>
<gene>
    <name evidence="7" type="primary">LOC111111448</name>
</gene>
<dbReference type="Pfam" id="PF12796">
    <property type="entry name" value="Ank_2"/>
    <property type="match status" value="1"/>
</dbReference>
<dbReference type="OrthoDB" id="6122878at2759"/>
<dbReference type="Gene3D" id="3.40.50.300">
    <property type="entry name" value="P-loop containing nucleotide triphosphate hydrolases"/>
    <property type="match status" value="1"/>
</dbReference>
<organism evidence="6 7">
    <name type="scientific">Crassostrea virginica</name>
    <name type="common">Eastern oyster</name>
    <dbReference type="NCBI Taxonomy" id="6565"/>
    <lineage>
        <taxon>Eukaryota</taxon>
        <taxon>Metazoa</taxon>
        <taxon>Spiralia</taxon>
        <taxon>Lophotrochozoa</taxon>
        <taxon>Mollusca</taxon>
        <taxon>Bivalvia</taxon>
        <taxon>Autobranchia</taxon>
        <taxon>Pteriomorphia</taxon>
        <taxon>Ostreida</taxon>
        <taxon>Ostreoidea</taxon>
        <taxon>Ostreidae</taxon>
        <taxon>Crassostrea</taxon>
    </lineage>
</organism>
<keyword evidence="6" id="KW-1185">Reference proteome</keyword>
<dbReference type="InterPro" id="IPR027417">
    <property type="entry name" value="P-loop_NTPase"/>
</dbReference>
<dbReference type="Proteomes" id="UP000694844">
    <property type="component" value="Chromosome 9"/>
</dbReference>
<evidence type="ECO:0000256" key="3">
    <source>
        <dbReference type="PROSITE-ProRule" id="PRU00023"/>
    </source>
</evidence>
<name>A0A8B8BMS1_CRAVI</name>
<evidence type="ECO:0000313" key="7">
    <source>
        <dbReference type="RefSeq" id="XP_022304149.1"/>
    </source>
</evidence>
<dbReference type="Pfam" id="PF18738">
    <property type="entry name" value="HEPN_DZIP3"/>
    <property type="match status" value="1"/>
</dbReference>
<protein>
    <submittedName>
        <fullName evidence="7">Uncharacterized protein LOC111111448</fullName>
    </submittedName>
</protein>
<dbReference type="InterPro" id="IPR002110">
    <property type="entry name" value="Ankyrin_rpt"/>
</dbReference>
<dbReference type="InterPro" id="IPR041249">
    <property type="entry name" value="HEPN_DZIP3"/>
</dbReference>
<dbReference type="KEGG" id="cvn:111111448"/>
<dbReference type="SMART" id="SM00248">
    <property type="entry name" value="ANK"/>
    <property type="match status" value="4"/>
</dbReference>
<sequence length="867" mass="99408">MDFLLSKRIGILNNNKKKNLFKVIILTHFVAPETVRNFFDDKIPPNDLANVLNTKKEIIKNLWKNKKHKVIKDSQLELLTGVPGVVFPFYLQTSKKKGISSRDFDITLMICILRNFNLVPQPHNGWDILPSITDNSSGANLARIKFYRNDVSHRSNDGIDNSTFQKMWTDLKQALDVLSNGDTNQTIQDLEAINFDNTDPEKLSVKIQKDVIDHLNNEMHLYQNLEENTSSVVKEWCRGLKLFYETKGTKRVVKDIRENSVVLITGNSGTGKTTAMHYASVQLQENGFRIVLISSPNDIPTQRFESQKQLFVMDDVVGSCRVDTMAISLWRRLHDRIRIVFKDKNAKLLITSRRHLLEDIRIIIPSEVSLTIVDLDSDELALSVDEKKGMLDTYLKNRTCTNPIDDDDMANICSNNIAFPLLCNTFTSNVKFLNEKAKFFRSPSVFFEKDLSSLQDENPEMYCVLVLLLIFDIKDLHCIFNDIGSKIERSNDYTSILHACGVENIPRKYFRNHLRSMTGSYLQPKHHFKFIHESFEEILACHFGSRFPDVFLKCCKLDFIRNNVRVDTGLTHDKSTRGNRNILIVKREPLVQRILKEVKNGKFYDVLLSEPMQDNVHFIEEFVLHAAKDLGSLEQLENLTSTEKISPLQYNVCSDLMNVTLANKYGLFGVLQRKKTFFIHWVTAFGSFPLFKALFERPKSIPRQAFDKFIAVTELLHLAVLGEHIDTIRLLIDRGGNVKSYDEHGIPLLCKVAGTHRCDIAELLINHGADVDQCDQMMGWTPCFVASWFGKVDMLNCLIKNKANINKQDFRKMTSLALGLMKNNDQILSLLLRRGAKFNAAFFSNSEATKKLNFKLAMENPKKLMCI</sequence>
<accession>A0A8B8BMS1</accession>
<evidence type="ECO:0000313" key="6">
    <source>
        <dbReference type="Proteomes" id="UP000694844"/>
    </source>
</evidence>
<dbReference type="SUPFAM" id="SSF48403">
    <property type="entry name" value="Ankyrin repeat"/>
    <property type="match status" value="1"/>
</dbReference>
<reference evidence="7" key="1">
    <citation type="submission" date="2025-08" db="UniProtKB">
        <authorList>
            <consortium name="RefSeq"/>
        </authorList>
    </citation>
    <scope>IDENTIFICATION</scope>
    <source>
        <tissue evidence="7">Whole sample</tissue>
    </source>
</reference>
<dbReference type="PROSITE" id="PS50088">
    <property type="entry name" value="ANK_REPEAT"/>
    <property type="match status" value="1"/>
</dbReference>
<dbReference type="PANTHER" id="PTHR24198">
    <property type="entry name" value="ANKYRIN REPEAT AND PROTEIN KINASE DOMAIN-CONTAINING PROTEIN"/>
    <property type="match status" value="1"/>
</dbReference>
<dbReference type="Pfam" id="PF20720">
    <property type="entry name" value="nSTAND3"/>
    <property type="match status" value="1"/>
</dbReference>
<evidence type="ECO:0000259" key="5">
    <source>
        <dbReference type="Pfam" id="PF20720"/>
    </source>
</evidence>
<dbReference type="GeneID" id="111111448"/>
<proteinExistence type="predicted"/>
<dbReference type="PANTHER" id="PTHR24198:SF165">
    <property type="entry name" value="ANKYRIN REPEAT-CONTAINING PROTEIN-RELATED"/>
    <property type="match status" value="1"/>
</dbReference>
<dbReference type="RefSeq" id="XP_022304149.1">
    <property type="nucleotide sequence ID" value="XM_022448441.1"/>
</dbReference>
<evidence type="ECO:0000259" key="4">
    <source>
        <dbReference type="Pfam" id="PF18738"/>
    </source>
</evidence>
<dbReference type="InterPro" id="IPR049050">
    <property type="entry name" value="nSTAND3"/>
</dbReference>
<evidence type="ECO:0000256" key="2">
    <source>
        <dbReference type="ARBA" id="ARBA00023043"/>
    </source>
</evidence>
<dbReference type="InterPro" id="IPR036770">
    <property type="entry name" value="Ankyrin_rpt-contain_sf"/>
</dbReference>
<dbReference type="SUPFAM" id="SSF52540">
    <property type="entry name" value="P-loop containing nucleoside triphosphate hydrolases"/>
    <property type="match status" value="2"/>
</dbReference>
<feature type="domain" description="Novel STAND NTPase 3" evidence="5">
    <location>
        <begin position="243"/>
        <end position="396"/>
    </location>
</feature>
<feature type="repeat" description="ANK" evidence="3">
    <location>
        <begin position="716"/>
        <end position="743"/>
    </location>
</feature>
<dbReference type="AlphaFoldDB" id="A0A8B8BMS1"/>